<evidence type="ECO:0008006" key="3">
    <source>
        <dbReference type="Google" id="ProtNLM"/>
    </source>
</evidence>
<proteinExistence type="predicted"/>
<dbReference type="AlphaFoldDB" id="A0A419DG93"/>
<protein>
    <recommendedName>
        <fullName evidence="3">NTP pyrophosphohydrolase MazG putative catalytic core domain-containing protein</fullName>
    </recommendedName>
</protein>
<sequence>MEVLKEKIFLKKGGDLRDVQMVNRRIYGAVDDRFFSNWELFSNQERFMMRALKGIRKDDMEKLRVNLVIATSWFLALMNRIHVDIEDAVWNRFPYLCSYCGSCPCACKKIKPSKRARITKKPHLRPKNIRGFQEMFEEIYPSGSRTLEHAGIHQAEEQGELSEAMQVFAGSHKKSTFQEIIDESADYLSCVFAIANSANIDLQSELEKFYSNNCHACHQAPCKCDFRMISDFKS</sequence>
<dbReference type="Proteomes" id="UP000285655">
    <property type="component" value="Unassembled WGS sequence"/>
</dbReference>
<organism evidence="1 2">
    <name type="scientific">candidate division WS5 bacterium</name>
    <dbReference type="NCBI Taxonomy" id="2093353"/>
    <lineage>
        <taxon>Bacteria</taxon>
        <taxon>candidate division WS5</taxon>
    </lineage>
</organism>
<comment type="caution">
    <text evidence="1">The sequence shown here is derived from an EMBL/GenBank/DDBJ whole genome shotgun (WGS) entry which is preliminary data.</text>
</comment>
<dbReference type="EMBL" id="QZJW01000005">
    <property type="protein sequence ID" value="RJO62097.1"/>
    <property type="molecule type" value="Genomic_DNA"/>
</dbReference>
<name>A0A419DG93_9BACT</name>
<gene>
    <name evidence="1" type="ORF">C4544_01190</name>
</gene>
<dbReference type="SUPFAM" id="SSF101386">
    <property type="entry name" value="all-alpha NTP pyrophosphatases"/>
    <property type="match status" value="1"/>
</dbReference>
<dbReference type="Gene3D" id="1.10.287.1080">
    <property type="entry name" value="MazG-like"/>
    <property type="match status" value="1"/>
</dbReference>
<accession>A0A419DG93</accession>
<evidence type="ECO:0000313" key="1">
    <source>
        <dbReference type="EMBL" id="RJO62097.1"/>
    </source>
</evidence>
<reference evidence="1 2" key="1">
    <citation type="journal article" date="2017" name="ISME J.">
        <title>Energy and carbon metabolisms in a deep terrestrial subsurface fluid microbial community.</title>
        <authorList>
            <person name="Momper L."/>
            <person name="Jungbluth S.P."/>
            <person name="Lee M.D."/>
            <person name="Amend J.P."/>
        </authorList>
    </citation>
    <scope>NUCLEOTIDE SEQUENCE [LARGE SCALE GENOMIC DNA]</scope>
    <source>
        <strain evidence="1">SURF_29</strain>
    </source>
</reference>
<dbReference type="PANTHER" id="PTHR42702:SF1">
    <property type="entry name" value="REGULATORY PROTEIN FOR BETA-LACTAMASE"/>
    <property type="match status" value="1"/>
</dbReference>
<dbReference type="PANTHER" id="PTHR42702">
    <property type="entry name" value="NUCLEOTIDE PYROPHOSPHOHYDROLASE"/>
    <property type="match status" value="1"/>
</dbReference>
<evidence type="ECO:0000313" key="2">
    <source>
        <dbReference type="Proteomes" id="UP000285655"/>
    </source>
</evidence>